<accession>A0ABD1FD30</accession>
<feature type="region of interest" description="Disordered" evidence="1">
    <location>
        <begin position="1"/>
        <end position="24"/>
    </location>
</feature>
<comment type="caution">
    <text evidence="2">The sequence shown here is derived from an EMBL/GenBank/DDBJ whole genome shotgun (WGS) entry which is preliminary data.</text>
</comment>
<evidence type="ECO:0000313" key="3">
    <source>
        <dbReference type="Proteomes" id="UP001566132"/>
    </source>
</evidence>
<dbReference type="Proteomes" id="UP001566132">
    <property type="component" value="Unassembled WGS sequence"/>
</dbReference>
<dbReference type="EMBL" id="JBDJPC010000001">
    <property type="protein sequence ID" value="KAL1516264.1"/>
    <property type="molecule type" value="Genomic_DNA"/>
</dbReference>
<gene>
    <name evidence="2" type="ORF">ABEB36_000183</name>
</gene>
<organism evidence="2 3">
    <name type="scientific">Hypothenemus hampei</name>
    <name type="common">Coffee berry borer</name>
    <dbReference type="NCBI Taxonomy" id="57062"/>
    <lineage>
        <taxon>Eukaryota</taxon>
        <taxon>Metazoa</taxon>
        <taxon>Ecdysozoa</taxon>
        <taxon>Arthropoda</taxon>
        <taxon>Hexapoda</taxon>
        <taxon>Insecta</taxon>
        <taxon>Pterygota</taxon>
        <taxon>Neoptera</taxon>
        <taxon>Endopterygota</taxon>
        <taxon>Coleoptera</taxon>
        <taxon>Polyphaga</taxon>
        <taxon>Cucujiformia</taxon>
        <taxon>Curculionidae</taxon>
        <taxon>Scolytinae</taxon>
        <taxon>Hypothenemus</taxon>
    </lineage>
</organism>
<evidence type="ECO:0000256" key="1">
    <source>
        <dbReference type="SAM" id="MobiDB-lite"/>
    </source>
</evidence>
<keyword evidence="3" id="KW-1185">Reference proteome</keyword>
<sequence>MAKSESNNSPPNPSSLFPKEMKPGDVTLMTALRIQEEFEVAGPKCLRQNPKQG</sequence>
<evidence type="ECO:0000313" key="2">
    <source>
        <dbReference type="EMBL" id="KAL1516264.1"/>
    </source>
</evidence>
<proteinExistence type="predicted"/>
<feature type="non-terminal residue" evidence="2">
    <location>
        <position position="53"/>
    </location>
</feature>
<protein>
    <submittedName>
        <fullName evidence="2">Uncharacterized protein</fullName>
    </submittedName>
</protein>
<name>A0ABD1FD30_HYPHA</name>
<dbReference type="AlphaFoldDB" id="A0ABD1FD30"/>
<reference evidence="2 3" key="1">
    <citation type="submission" date="2024-05" db="EMBL/GenBank/DDBJ databases">
        <title>Genetic variation in Jamaican populations of the coffee berry borer (Hypothenemus hampei).</title>
        <authorList>
            <person name="Errbii M."/>
            <person name="Myrie A."/>
        </authorList>
    </citation>
    <scope>NUCLEOTIDE SEQUENCE [LARGE SCALE GENOMIC DNA]</scope>
    <source>
        <strain evidence="2">JA-Hopewell-2020-01-JO</strain>
        <tissue evidence="2">Whole body</tissue>
    </source>
</reference>